<sequence length="92" mass="9907">MNKAQLIKNIAETTKLKPAKAKEALEATLTTIGDALASGDKVKIVGFGTFESKPTKERMGVNPQNPTEKIVIPARNKVSFKPSSNLKEIING</sequence>
<comment type="similarity">
    <text evidence="1 4">Belongs to the bacterial histone-like protein family.</text>
</comment>
<reference evidence="5" key="1">
    <citation type="submission" date="2020-04" db="EMBL/GenBank/DDBJ databases">
        <title>Peptoniphilus sp. nov. isolated from swine feces.</title>
        <authorList>
            <person name="Ryu S.W."/>
        </authorList>
    </citation>
    <scope>NUCLEOTIDE SEQUENCE [LARGE SCALE GENOMIC DNA]</scope>
    <source>
        <strain evidence="5">AGMB00490</strain>
    </source>
</reference>
<dbReference type="AlphaFoldDB" id="A0A848RK63"/>
<evidence type="ECO:0000256" key="2">
    <source>
        <dbReference type="ARBA" id="ARBA00023067"/>
    </source>
</evidence>
<dbReference type="InterPro" id="IPR010992">
    <property type="entry name" value="IHF-like_DNA-bd_dom_sf"/>
</dbReference>
<evidence type="ECO:0000313" key="5">
    <source>
        <dbReference type="EMBL" id="NMW84722.1"/>
    </source>
</evidence>
<comment type="caution">
    <text evidence="5">The sequence shown here is derived from an EMBL/GenBank/DDBJ whole genome shotgun (WGS) entry which is preliminary data.</text>
</comment>
<protein>
    <submittedName>
        <fullName evidence="5">HU family DNA-binding protein</fullName>
    </submittedName>
</protein>
<evidence type="ECO:0000313" key="6">
    <source>
        <dbReference type="Proteomes" id="UP000568273"/>
    </source>
</evidence>
<dbReference type="GO" id="GO:0003677">
    <property type="term" value="F:DNA binding"/>
    <property type="evidence" value="ECO:0007669"/>
    <property type="project" value="UniProtKB-KW"/>
</dbReference>
<organism evidence="5 6">
    <name type="scientific">Peptoniphilus faecalis</name>
    <dbReference type="NCBI Taxonomy" id="2731255"/>
    <lineage>
        <taxon>Bacteria</taxon>
        <taxon>Bacillati</taxon>
        <taxon>Bacillota</taxon>
        <taxon>Tissierellia</taxon>
        <taxon>Tissierellales</taxon>
        <taxon>Peptoniphilaceae</taxon>
        <taxon>Peptoniphilus</taxon>
    </lineage>
</organism>
<proteinExistence type="inferred from homology"/>
<dbReference type="PANTHER" id="PTHR33175">
    <property type="entry name" value="DNA-BINDING PROTEIN HU"/>
    <property type="match status" value="1"/>
</dbReference>
<dbReference type="GO" id="GO:0030527">
    <property type="term" value="F:structural constituent of chromatin"/>
    <property type="evidence" value="ECO:0007669"/>
    <property type="project" value="InterPro"/>
</dbReference>
<dbReference type="RefSeq" id="WP_169968458.1">
    <property type="nucleotide sequence ID" value="NZ_JABDSR010000003.1"/>
</dbReference>
<dbReference type="CDD" id="cd13831">
    <property type="entry name" value="HU"/>
    <property type="match status" value="1"/>
</dbReference>
<dbReference type="InterPro" id="IPR000119">
    <property type="entry name" value="Hist_DNA-bd"/>
</dbReference>
<dbReference type="Pfam" id="PF00216">
    <property type="entry name" value="Bac_DNA_binding"/>
    <property type="match status" value="1"/>
</dbReference>
<evidence type="ECO:0000256" key="4">
    <source>
        <dbReference type="RuleBase" id="RU003939"/>
    </source>
</evidence>
<gene>
    <name evidence="5" type="ORF">HKO22_03050</name>
</gene>
<keyword evidence="6" id="KW-1185">Reference proteome</keyword>
<dbReference type="SUPFAM" id="SSF47729">
    <property type="entry name" value="IHF-like DNA-binding proteins"/>
    <property type="match status" value="1"/>
</dbReference>
<dbReference type="PANTHER" id="PTHR33175:SF3">
    <property type="entry name" value="DNA-BINDING PROTEIN HU-BETA"/>
    <property type="match status" value="1"/>
</dbReference>
<keyword evidence="2" id="KW-0226">DNA condensation</keyword>
<dbReference type="GO" id="GO:0005829">
    <property type="term" value="C:cytosol"/>
    <property type="evidence" value="ECO:0007669"/>
    <property type="project" value="TreeGrafter"/>
</dbReference>
<dbReference type="SMART" id="SM00411">
    <property type="entry name" value="BHL"/>
    <property type="match status" value="1"/>
</dbReference>
<dbReference type="Proteomes" id="UP000568273">
    <property type="component" value="Unassembled WGS sequence"/>
</dbReference>
<name>A0A848RK63_9FIRM</name>
<dbReference type="EMBL" id="JABDSR010000003">
    <property type="protein sequence ID" value="NMW84722.1"/>
    <property type="molecule type" value="Genomic_DNA"/>
</dbReference>
<keyword evidence="3 5" id="KW-0238">DNA-binding</keyword>
<dbReference type="GO" id="GO:0030261">
    <property type="term" value="P:chromosome condensation"/>
    <property type="evidence" value="ECO:0007669"/>
    <property type="project" value="UniProtKB-KW"/>
</dbReference>
<evidence type="ECO:0000256" key="1">
    <source>
        <dbReference type="ARBA" id="ARBA00010529"/>
    </source>
</evidence>
<accession>A0A848RK63</accession>
<dbReference type="Gene3D" id="4.10.520.10">
    <property type="entry name" value="IHF-like DNA-binding proteins"/>
    <property type="match status" value="1"/>
</dbReference>
<evidence type="ECO:0000256" key="3">
    <source>
        <dbReference type="ARBA" id="ARBA00023125"/>
    </source>
</evidence>